<evidence type="ECO:0000256" key="1">
    <source>
        <dbReference type="SAM" id="MobiDB-lite"/>
    </source>
</evidence>
<proteinExistence type="predicted"/>
<dbReference type="EMBL" id="GBRH01207395">
    <property type="protein sequence ID" value="JAD90500.1"/>
    <property type="molecule type" value="Transcribed_RNA"/>
</dbReference>
<sequence>MDPEDDCTGKRGVECSGDTSKHRRGGIHNRQCHVHVPGKGEILVARGGKLSAPSSSMDQIEHGRVESKAETGAADKEGIDQALMDLRSAASLKGRCYGRRIPWRWRASLQREEACQEACDFAGESSMNGPGRMAGVGRWPRLGFLGRGGRRIRGGDQCSLDAVLI</sequence>
<dbReference type="AlphaFoldDB" id="A0A0A9DXU2"/>
<protein>
    <submittedName>
        <fullName evidence="2">Uncharacterized protein</fullName>
    </submittedName>
</protein>
<name>A0A0A9DXU2_ARUDO</name>
<reference evidence="2" key="2">
    <citation type="journal article" date="2015" name="Data Brief">
        <title>Shoot transcriptome of the giant reed, Arundo donax.</title>
        <authorList>
            <person name="Barrero R.A."/>
            <person name="Guerrero F.D."/>
            <person name="Moolhuijzen P."/>
            <person name="Goolsby J.A."/>
            <person name="Tidwell J."/>
            <person name="Bellgard S.E."/>
            <person name="Bellgard M.I."/>
        </authorList>
    </citation>
    <scope>NUCLEOTIDE SEQUENCE</scope>
    <source>
        <tissue evidence="2">Shoot tissue taken approximately 20 cm above the soil surface</tissue>
    </source>
</reference>
<reference evidence="2" key="1">
    <citation type="submission" date="2014-09" db="EMBL/GenBank/DDBJ databases">
        <authorList>
            <person name="Magalhaes I.L.F."/>
            <person name="Oliveira U."/>
            <person name="Santos F.R."/>
            <person name="Vidigal T.H.D.A."/>
            <person name="Brescovit A.D."/>
            <person name="Santos A.J."/>
        </authorList>
    </citation>
    <scope>NUCLEOTIDE SEQUENCE</scope>
    <source>
        <tissue evidence="2">Shoot tissue taken approximately 20 cm above the soil surface</tissue>
    </source>
</reference>
<evidence type="ECO:0000313" key="2">
    <source>
        <dbReference type="EMBL" id="JAD90500.1"/>
    </source>
</evidence>
<organism evidence="2">
    <name type="scientific">Arundo donax</name>
    <name type="common">Giant reed</name>
    <name type="synonym">Donax arundinaceus</name>
    <dbReference type="NCBI Taxonomy" id="35708"/>
    <lineage>
        <taxon>Eukaryota</taxon>
        <taxon>Viridiplantae</taxon>
        <taxon>Streptophyta</taxon>
        <taxon>Embryophyta</taxon>
        <taxon>Tracheophyta</taxon>
        <taxon>Spermatophyta</taxon>
        <taxon>Magnoliopsida</taxon>
        <taxon>Liliopsida</taxon>
        <taxon>Poales</taxon>
        <taxon>Poaceae</taxon>
        <taxon>PACMAD clade</taxon>
        <taxon>Arundinoideae</taxon>
        <taxon>Arundineae</taxon>
        <taxon>Arundo</taxon>
    </lineage>
</organism>
<accession>A0A0A9DXU2</accession>
<feature type="region of interest" description="Disordered" evidence="1">
    <location>
        <begin position="1"/>
        <end position="28"/>
    </location>
</feature>